<dbReference type="InterPro" id="IPR014710">
    <property type="entry name" value="RmlC-like_jellyroll"/>
</dbReference>
<dbReference type="PANTHER" id="PTHR43346:SF1">
    <property type="entry name" value="QUERCETIN 2,3-DIOXYGENASE-RELATED"/>
    <property type="match status" value="1"/>
</dbReference>
<sequence length="117" mass="13345">MKIEKVSDRIVYSDSTFTKRLLFNEEKVLNFMLNFKPGQELPPHTHEESDLILHVIKGSGELEVDGKIQSISEGDVVYCEGNEVFSMKNNTEDNLSCFVIIAPRPIPKIYADEVKEQ</sequence>
<protein>
    <submittedName>
        <fullName evidence="2">Cupin domain-containing protein</fullName>
    </submittedName>
</protein>
<keyword evidence="3" id="KW-1185">Reference proteome</keyword>
<dbReference type="PANTHER" id="PTHR43346">
    <property type="entry name" value="LIGAND BINDING DOMAIN PROTEIN, PUTATIVE (AFU_ORTHOLOGUE AFUA_6G14370)-RELATED"/>
    <property type="match status" value="1"/>
</dbReference>
<dbReference type="Gene3D" id="2.60.120.10">
    <property type="entry name" value="Jelly Rolls"/>
    <property type="match status" value="1"/>
</dbReference>
<evidence type="ECO:0000259" key="1">
    <source>
        <dbReference type="Pfam" id="PF07883"/>
    </source>
</evidence>
<dbReference type="Proteomes" id="UP000724672">
    <property type="component" value="Unassembled WGS sequence"/>
</dbReference>
<dbReference type="InterPro" id="IPR052538">
    <property type="entry name" value="Flavonoid_dioxygenase-like"/>
</dbReference>
<dbReference type="InterPro" id="IPR013096">
    <property type="entry name" value="Cupin_2"/>
</dbReference>
<name>A0A942UVG7_9FIRM</name>
<dbReference type="AlphaFoldDB" id="A0A942UVG7"/>
<evidence type="ECO:0000313" key="2">
    <source>
        <dbReference type="EMBL" id="MBS4539338.1"/>
    </source>
</evidence>
<reference evidence="2" key="1">
    <citation type="submission" date="2019-12" db="EMBL/GenBank/DDBJ databases">
        <title>Clostridiaceae gen. nov. sp. nov., isolated from sediment in Xinjiang, China.</title>
        <authorList>
            <person name="Zhang R."/>
        </authorList>
    </citation>
    <scope>NUCLEOTIDE SEQUENCE</scope>
    <source>
        <strain evidence="2">D2Q-11</strain>
    </source>
</reference>
<dbReference type="SUPFAM" id="SSF51182">
    <property type="entry name" value="RmlC-like cupins"/>
    <property type="match status" value="1"/>
</dbReference>
<dbReference type="Pfam" id="PF07883">
    <property type="entry name" value="Cupin_2"/>
    <property type="match status" value="1"/>
</dbReference>
<dbReference type="InterPro" id="IPR011051">
    <property type="entry name" value="RmlC_Cupin_sf"/>
</dbReference>
<dbReference type="RefSeq" id="WP_203367263.1">
    <property type="nucleotide sequence ID" value="NZ_WSFT01000048.1"/>
</dbReference>
<feature type="domain" description="Cupin type-2" evidence="1">
    <location>
        <begin position="32"/>
        <end position="100"/>
    </location>
</feature>
<dbReference type="EMBL" id="WSFT01000048">
    <property type="protein sequence ID" value="MBS4539338.1"/>
    <property type="molecule type" value="Genomic_DNA"/>
</dbReference>
<evidence type="ECO:0000313" key="3">
    <source>
        <dbReference type="Proteomes" id="UP000724672"/>
    </source>
</evidence>
<proteinExistence type="predicted"/>
<organism evidence="2 3">
    <name type="scientific">Anaeromonas frigoriresistens</name>
    <dbReference type="NCBI Taxonomy" id="2683708"/>
    <lineage>
        <taxon>Bacteria</taxon>
        <taxon>Bacillati</taxon>
        <taxon>Bacillota</taxon>
        <taxon>Tissierellia</taxon>
        <taxon>Tissierellales</taxon>
        <taxon>Thermohalobacteraceae</taxon>
        <taxon>Anaeromonas</taxon>
    </lineage>
</organism>
<comment type="caution">
    <text evidence="2">The sequence shown here is derived from an EMBL/GenBank/DDBJ whole genome shotgun (WGS) entry which is preliminary data.</text>
</comment>
<gene>
    <name evidence="2" type="ORF">GOQ27_12755</name>
</gene>
<accession>A0A942UVG7</accession>